<dbReference type="PROSITE" id="PS50013">
    <property type="entry name" value="CHROMO_2"/>
    <property type="match status" value="1"/>
</dbReference>
<dbReference type="Gene3D" id="2.40.50.40">
    <property type="match status" value="1"/>
</dbReference>
<reference evidence="3" key="2">
    <citation type="submission" date="2025-08" db="UniProtKB">
        <authorList>
            <consortium name="Ensembl"/>
        </authorList>
    </citation>
    <scope>IDENTIFICATION</scope>
</reference>
<comment type="subcellular location">
    <subcellularLocation>
        <location evidence="1">Nucleus</location>
    </subcellularLocation>
</comment>
<dbReference type="SUPFAM" id="SSF54160">
    <property type="entry name" value="Chromo domain-like"/>
    <property type="match status" value="1"/>
</dbReference>
<gene>
    <name evidence="3" type="primary">CHAC2</name>
</gene>
<name>A0AAZ3PCU7_ONCTS</name>
<evidence type="ECO:0000313" key="3">
    <source>
        <dbReference type="Ensembl" id="ENSOTSP00005113978.1"/>
    </source>
</evidence>
<dbReference type="GO" id="GO:0005634">
    <property type="term" value="C:nucleus"/>
    <property type="evidence" value="ECO:0007669"/>
    <property type="project" value="UniProtKB-SubCell"/>
</dbReference>
<dbReference type="InterPro" id="IPR000953">
    <property type="entry name" value="Chromo/chromo_shadow_dom"/>
</dbReference>
<evidence type="ECO:0000256" key="1">
    <source>
        <dbReference type="ARBA" id="ARBA00004123"/>
    </source>
</evidence>
<dbReference type="InterPro" id="IPR056924">
    <property type="entry name" value="SH3_Tf2-1"/>
</dbReference>
<organism evidence="3 4">
    <name type="scientific">Oncorhynchus tshawytscha</name>
    <name type="common">Chinook salmon</name>
    <name type="synonym">Salmo tshawytscha</name>
    <dbReference type="NCBI Taxonomy" id="74940"/>
    <lineage>
        <taxon>Eukaryota</taxon>
        <taxon>Metazoa</taxon>
        <taxon>Chordata</taxon>
        <taxon>Craniata</taxon>
        <taxon>Vertebrata</taxon>
        <taxon>Euteleostomi</taxon>
        <taxon>Actinopterygii</taxon>
        <taxon>Neopterygii</taxon>
        <taxon>Teleostei</taxon>
        <taxon>Protacanthopterygii</taxon>
        <taxon>Salmoniformes</taxon>
        <taxon>Salmonidae</taxon>
        <taxon>Salmoninae</taxon>
        <taxon>Oncorhynchus</taxon>
    </lineage>
</organism>
<dbReference type="GeneTree" id="ENSGT01060000248850"/>
<dbReference type="Pfam" id="PF24626">
    <property type="entry name" value="SH3_Tf2-1"/>
    <property type="match status" value="1"/>
</dbReference>
<accession>A0AAZ3PCU7</accession>
<evidence type="ECO:0000259" key="2">
    <source>
        <dbReference type="PROSITE" id="PS50013"/>
    </source>
</evidence>
<dbReference type="AlphaFoldDB" id="A0AAZ3PCU7"/>
<reference evidence="4" key="1">
    <citation type="journal article" date="2018" name="PLoS ONE">
        <title>Chinook salmon (Oncorhynchus tshawytscha) genome and transcriptome.</title>
        <authorList>
            <person name="Christensen K.A."/>
            <person name="Leong J.S."/>
            <person name="Sakhrani D."/>
            <person name="Biagi C.A."/>
            <person name="Minkley D.R."/>
            <person name="Withler R.E."/>
            <person name="Rondeau E.B."/>
            <person name="Koop B.F."/>
            <person name="Devlin R.H."/>
        </authorList>
    </citation>
    <scope>NUCLEOTIDE SEQUENCE [LARGE SCALE GENOMIC DNA]</scope>
</reference>
<proteinExistence type="predicted"/>
<dbReference type="Proteomes" id="UP000694402">
    <property type="component" value="Unassembled WGS sequence"/>
</dbReference>
<sequence>RKLGPQCVWPFKVLRRINEGCYRLQLPRYYRINPSFHVSLLRPVVAGPLQEGEVPEVPSLPPLPLDIEGSPVYTVRGILDSRRRVRGLQYLVDWEGYGPEERCWVPVGDILDPSLLGDFHRLHPDRPAPRPP</sequence>
<feature type="domain" description="Chromo" evidence="2">
    <location>
        <begin position="73"/>
        <end position="131"/>
    </location>
</feature>
<dbReference type="Pfam" id="PF00385">
    <property type="entry name" value="Chromo"/>
    <property type="match status" value="1"/>
</dbReference>
<dbReference type="InterPro" id="IPR023780">
    <property type="entry name" value="Chromo_domain"/>
</dbReference>
<dbReference type="Ensembl" id="ENSOTST00005187083.1">
    <property type="protein sequence ID" value="ENSOTSP00005113978.1"/>
    <property type="gene ID" value="ENSOTSG00005052131.1"/>
</dbReference>
<dbReference type="InterPro" id="IPR016197">
    <property type="entry name" value="Chromo-like_dom_sf"/>
</dbReference>
<dbReference type="SMART" id="SM00298">
    <property type="entry name" value="CHROMO"/>
    <property type="match status" value="1"/>
</dbReference>
<protein>
    <recommendedName>
        <fullName evidence="2">Chromo domain-containing protein</fullName>
    </recommendedName>
</protein>
<evidence type="ECO:0000313" key="4">
    <source>
        <dbReference type="Proteomes" id="UP000694402"/>
    </source>
</evidence>
<reference evidence="3" key="3">
    <citation type="submission" date="2025-09" db="UniProtKB">
        <authorList>
            <consortium name="Ensembl"/>
        </authorList>
    </citation>
    <scope>IDENTIFICATION</scope>
</reference>
<keyword evidence="4" id="KW-1185">Reference proteome</keyword>